<evidence type="ECO:0000259" key="5">
    <source>
        <dbReference type="PROSITE" id="PS50110"/>
    </source>
</evidence>
<dbReference type="InterPro" id="IPR008207">
    <property type="entry name" value="Sig_transdc_His_kin_Hpt_dom"/>
</dbReference>
<keyword evidence="1 3" id="KW-0238">DNA-binding</keyword>
<dbReference type="SUPFAM" id="SSF52172">
    <property type="entry name" value="CheY-like"/>
    <property type="match status" value="3"/>
</dbReference>
<dbReference type="InterPro" id="IPR039420">
    <property type="entry name" value="WalR-like"/>
</dbReference>
<dbReference type="PANTHER" id="PTHR48111:SF15">
    <property type="entry name" value="OMPR SUBFAMILY"/>
    <property type="match status" value="1"/>
</dbReference>
<dbReference type="InterPro" id="IPR036388">
    <property type="entry name" value="WH-like_DNA-bd_sf"/>
</dbReference>
<feature type="region of interest" description="Disordered" evidence="4">
    <location>
        <begin position="218"/>
        <end position="246"/>
    </location>
</feature>
<feature type="domain" description="GGDEF" evidence="6">
    <location>
        <begin position="660"/>
        <end position="796"/>
    </location>
</feature>
<dbReference type="InterPro" id="IPR011006">
    <property type="entry name" value="CheY-like_superfamily"/>
</dbReference>
<dbReference type="PROSITE" id="PS50887">
    <property type="entry name" value="GGDEF"/>
    <property type="match status" value="1"/>
</dbReference>
<feature type="modified residue" description="4-aspartylphosphate" evidence="2">
    <location>
        <position position="539"/>
    </location>
</feature>
<dbReference type="Proteomes" id="UP001328733">
    <property type="component" value="Unassembled WGS sequence"/>
</dbReference>
<dbReference type="Gene3D" id="3.30.70.270">
    <property type="match status" value="1"/>
</dbReference>
<evidence type="ECO:0000313" key="9">
    <source>
        <dbReference type="Proteomes" id="UP001328733"/>
    </source>
</evidence>
<dbReference type="PROSITE" id="PS51755">
    <property type="entry name" value="OMPR_PHOB"/>
    <property type="match status" value="1"/>
</dbReference>
<evidence type="ECO:0000259" key="6">
    <source>
        <dbReference type="PROSITE" id="PS50887"/>
    </source>
</evidence>
<dbReference type="Gene3D" id="1.20.120.160">
    <property type="entry name" value="HPT domain"/>
    <property type="match status" value="1"/>
</dbReference>
<evidence type="ECO:0000256" key="3">
    <source>
        <dbReference type="PROSITE-ProRule" id="PRU01091"/>
    </source>
</evidence>
<name>A0AAW9QX46_9CHRO</name>
<dbReference type="SMART" id="SM00267">
    <property type="entry name" value="GGDEF"/>
    <property type="match status" value="1"/>
</dbReference>
<dbReference type="CDD" id="cd00383">
    <property type="entry name" value="trans_reg_C"/>
    <property type="match status" value="1"/>
</dbReference>
<dbReference type="InterPro" id="IPR029787">
    <property type="entry name" value="Nucleotide_cyclase"/>
</dbReference>
<feature type="modified residue" description="4-aspartylphosphate" evidence="2">
    <location>
        <position position="415"/>
    </location>
</feature>
<dbReference type="Pfam" id="PF00990">
    <property type="entry name" value="GGDEF"/>
    <property type="match status" value="1"/>
</dbReference>
<dbReference type="GO" id="GO:0005829">
    <property type="term" value="C:cytosol"/>
    <property type="evidence" value="ECO:0007669"/>
    <property type="project" value="TreeGrafter"/>
</dbReference>
<evidence type="ECO:0000256" key="1">
    <source>
        <dbReference type="ARBA" id="ARBA00023125"/>
    </source>
</evidence>
<dbReference type="Pfam" id="PF01627">
    <property type="entry name" value="Hpt"/>
    <property type="match status" value="1"/>
</dbReference>
<dbReference type="FunFam" id="3.30.70.270:FF:000001">
    <property type="entry name" value="Diguanylate cyclase domain protein"/>
    <property type="match status" value="1"/>
</dbReference>
<reference evidence="8 9" key="1">
    <citation type="submission" date="2024-01" db="EMBL/GenBank/DDBJ databases">
        <title>Genomic insights into the taxonomy and metabolism of the cyanobacterium Pannus brasiliensis CCIBt3594.</title>
        <authorList>
            <person name="Machado M."/>
            <person name="Botero N.B."/>
            <person name="Andreote A.P.D."/>
            <person name="Feitosa A.M.T."/>
            <person name="Popin R."/>
            <person name="Sivonen K."/>
            <person name="Fiore M.F."/>
        </authorList>
    </citation>
    <scope>NUCLEOTIDE SEQUENCE [LARGE SCALE GENOMIC DNA]</scope>
    <source>
        <strain evidence="8 9">CCIBt3594</strain>
    </source>
</reference>
<sequence>MKILVIEDDRYTGESLSKILAAYHYTVDIAVDGQTGLELALQGSHDLIVLDLQLPKLNGMDVCRQLRSAGKTTPILILTSIDSNERIVHGLDTGADDYMIKPFDPGQLLARIRALSRRGQRTSVETVLTWGKLRLDPTSALVTHDREPIVLRPKEYSLLELFLRNPRRIFSREAILDRLWTLDDCPSEHAVTNLIKDLRQRLKNAGVSEESIETVYGRGYRLKSPPDENGGSDDGPIGREEPTRVPPIERIQPLRELGKEFSASLGRRIGDFERTVRELRSRRGEPGYYQQAQREAHRLAGSLGTFGYARGSETARAIEHLLLETDILTPADHERLERLLTELKDATGPDALSLETRSTTPKRSSLLLVGKDALEWMESLQPEASERGIRLETAPDRTSALRTLETSVPEAIVLDLDSAAIEDGLQTLARLKELHGRIPVLIVAGEDSLEPRVRAARLGSAGYLTKPIAPARLWSALAGLYPSPCPVQATVMIVDDDPGSLAVLTALFQERSIEVVGVSDPGKFWEILTATEPDLLLLDLQMPDFTGIELCKVARQDPEYAYLPILFVSSRDDPATLATVFAAGADDFIGKTSVSEELVTRALSHLERARVHQRLTRSQRQQSRKWKQLAYLDSLTRVANRRAFSETLQIEWQNRSLSGEPLALILCDIDEFKLYNDHYGHPAGDVCLYRIAIAIQGCLTSTTDLVARYGGEEFAIILPNTTLNGALAVAERIRRAIADLQIPHEFSTVNEFVTVSMGIAGILPTMEISPSILIETADQALYTAKNRGRNTYCLYR</sequence>
<evidence type="ECO:0000313" key="8">
    <source>
        <dbReference type="EMBL" id="MEG3440020.1"/>
    </source>
</evidence>
<dbReference type="InterPro" id="IPR043128">
    <property type="entry name" value="Rev_trsase/Diguanyl_cyclase"/>
</dbReference>
<dbReference type="EMBL" id="JBAFSM010000070">
    <property type="protein sequence ID" value="MEG3440020.1"/>
    <property type="molecule type" value="Genomic_DNA"/>
</dbReference>
<feature type="domain" description="Response regulatory" evidence="5">
    <location>
        <begin position="490"/>
        <end position="606"/>
    </location>
</feature>
<dbReference type="InterPro" id="IPR016032">
    <property type="entry name" value="Sig_transdc_resp-reg_C-effctor"/>
</dbReference>
<feature type="modified residue" description="4-aspartylphosphate" evidence="2">
    <location>
        <position position="51"/>
    </location>
</feature>
<dbReference type="CDD" id="cd01949">
    <property type="entry name" value="GGDEF"/>
    <property type="match status" value="1"/>
</dbReference>
<dbReference type="GO" id="GO:0000156">
    <property type="term" value="F:phosphorelay response regulator activity"/>
    <property type="evidence" value="ECO:0007669"/>
    <property type="project" value="TreeGrafter"/>
</dbReference>
<dbReference type="CDD" id="cd00156">
    <property type="entry name" value="REC"/>
    <property type="match status" value="1"/>
</dbReference>
<dbReference type="Gene3D" id="6.10.250.690">
    <property type="match status" value="1"/>
</dbReference>
<dbReference type="RefSeq" id="WP_332867491.1">
    <property type="nucleotide sequence ID" value="NZ_JBAFSM010000070.1"/>
</dbReference>
<evidence type="ECO:0000256" key="4">
    <source>
        <dbReference type="SAM" id="MobiDB-lite"/>
    </source>
</evidence>
<accession>A0AAW9QX46</accession>
<dbReference type="SMART" id="SM00448">
    <property type="entry name" value="REC"/>
    <property type="match status" value="3"/>
</dbReference>
<dbReference type="Gene3D" id="1.10.10.10">
    <property type="entry name" value="Winged helix-like DNA-binding domain superfamily/Winged helix DNA-binding domain"/>
    <property type="match status" value="1"/>
</dbReference>
<feature type="domain" description="Response regulatory" evidence="5">
    <location>
        <begin position="2"/>
        <end position="116"/>
    </location>
</feature>
<dbReference type="InterPro" id="IPR001789">
    <property type="entry name" value="Sig_transdc_resp-reg_receiver"/>
</dbReference>
<keyword evidence="2" id="KW-0597">Phosphoprotein</keyword>
<dbReference type="AlphaFoldDB" id="A0AAW9QX46"/>
<keyword evidence="9" id="KW-1185">Reference proteome</keyword>
<feature type="domain" description="Response regulatory" evidence="5">
    <location>
        <begin position="366"/>
        <end position="481"/>
    </location>
</feature>
<proteinExistence type="predicted"/>
<dbReference type="GO" id="GO:0032993">
    <property type="term" value="C:protein-DNA complex"/>
    <property type="evidence" value="ECO:0007669"/>
    <property type="project" value="TreeGrafter"/>
</dbReference>
<dbReference type="GO" id="GO:0000976">
    <property type="term" value="F:transcription cis-regulatory region binding"/>
    <property type="evidence" value="ECO:0007669"/>
    <property type="project" value="TreeGrafter"/>
</dbReference>
<feature type="domain" description="OmpR/PhoB-type" evidence="7">
    <location>
        <begin position="125"/>
        <end position="224"/>
    </location>
</feature>
<dbReference type="PANTHER" id="PTHR48111">
    <property type="entry name" value="REGULATOR OF RPOS"/>
    <property type="match status" value="1"/>
</dbReference>
<dbReference type="Gene3D" id="3.40.50.2300">
    <property type="match status" value="3"/>
</dbReference>
<gene>
    <name evidence="8" type="ORF">V0288_23025</name>
</gene>
<dbReference type="CDD" id="cd19935">
    <property type="entry name" value="REC_OmpR_CusR-like"/>
    <property type="match status" value="1"/>
</dbReference>
<feature type="DNA-binding region" description="OmpR/PhoB-type" evidence="3">
    <location>
        <begin position="125"/>
        <end position="224"/>
    </location>
</feature>
<dbReference type="InterPro" id="IPR036641">
    <property type="entry name" value="HPT_dom_sf"/>
</dbReference>
<organism evidence="8 9">
    <name type="scientific">Pannus brasiliensis CCIBt3594</name>
    <dbReference type="NCBI Taxonomy" id="1427578"/>
    <lineage>
        <taxon>Bacteria</taxon>
        <taxon>Bacillati</taxon>
        <taxon>Cyanobacteriota</taxon>
        <taxon>Cyanophyceae</taxon>
        <taxon>Oscillatoriophycideae</taxon>
        <taxon>Chroococcales</taxon>
        <taxon>Microcystaceae</taxon>
        <taxon>Pannus</taxon>
    </lineage>
</organism>
<dbReference type="GO" id="GO:0006355">
    <property type="term" value="P:regulation of DNA-templated transcription"/>
    <property type="evidence" value="ECO:0007669"/>
    <property type="project" value="InterPro"/>
</dbReference>
<dbReference type="SUPFAM" id="SSF47226">
    <property type="entry name" value="Histidine-containing phosphotransfer domain, HPT domain"/>
    <property type="match status" value="1"/>
</dbReference>
<protein>
    <submittedName>
        <fullName evidence="8">Response regulator</fullName>
    </submittedName>
</protein>
<dbReference type="SUPFAM" id="SSF46894">
    <property type="entry name" value="C-terminal effector domain of the bipartite response regulators"/>
    <property type="match status" value="1"/>
</dbReference>
<dbReference type="PROSITE" id="PS50110">
    <property type="entry name" value="RESPONSE_REGULATORY"/>
    <property type="match status" value="3"/>
</dbReference>
<dbReference type="NCBIfam" id="TIGR00254">
    <property type="entry name" value="GGDEF"/>
    <property type="match status" value="1"/>
</dbReference>
<dbReference type="InterPro" id="IPR001867">
    <property type="entry name" value="OmpR/PhoB-type_DNA-bd"/>
</dbReference>
<dbReference type="SMART" id="SM00862">
    <property type="entry name" value="Trans_reg_C"/>
    <property type="match status" value="1"/>
</dbReference>
<dbReference type="Pfam" id="PF00072">
    <property type="entry name" value="Response_reg"/>
    <property type="match status" value="3"/>
</dbReference>
<dbReference type="Pfam" id="PF00486">
    <property type="entry name" value="Trans_reg_C"/>
    <property type="match status" value="1"/>
</dbReference>
<dbReference type="SUPFAM" id="SSF55073">
    <property type="entry name" value="Nucleotide cyclase"/>
    <property type="match status" value="1"/>
</dbReference>
<comment type="caution">
    <text evidence="8">The sequence shown here is derived from an EMBL/GenBank/DDBJ whole genome shotgun (WGS) entry which is preliminary data.</text>
</comment>
<dbReference type="InterPro" id="IPR000160">
    <property type="entry name" value="GGDEF_dom"/>
</dbReference>
<evidence type="ECO:0000256" key="2">
    <source>
        <dbReference type="PROSITE-ProRule" id="PRU00169"/>
    </source>
</evidence>
<evidence type="ECO:0000259" key="7">
    <source>
        <dbReference type="PROSITE" id="PS51755"/>
    </source>
</evidence>